<comment type="caution">
    <text evidence="6">The sequence shown here is derived from an EMBL/GenBank/DDBJ whole genome shotgun (WGS) entry which is preliminary data.</text>
</comment>
<dbReference type="InterPro" id="IPR005119">
    <property type="entry name" value="LysR_subst-bd"/>
</dbReference>
<dbReference type="Proteomes" id="UP000474957">
    <property type="component" value="Unassembled WGS sequence"/>
</dbReference>
<comment type="similarity">
    <text evidence="1">Belongs to the LysR transcriptional regulatory family.</text>
</comment>
<evidence type="ECO:0000313" key="7">
    <source>
        <dbReference type="Proteomes" id="UP000474957"/>
    </source>
</evidence>
<dbReference type="PANTHER" id="PTHR30346:SF28">
    <property type="entry name" value="HTH-TYPE TRANSCRIPTIONAL REGULATOR CYNR"/>
    <property type="match status" value="1"/>
</dbReference>
<dbReference type="AlphaFoldDB" id="A0A6L5YW45"/>
<dbReference type="GO" id="GO:0003700">
    <property type="term" value="F:DNA-binding transcription factor activity"/>
    <property type="evidence" value="ECO:0007669"/>
    <property type="project" value="InterPro"/>
</dbReference>
<reference evidence="6 7" key="1">
    <citation type="submission" date="2019-10" db="EMBL/GenBank/DDBJ databases">
        <title>Cognatihalovulum marinum gen. nov. sp. nov., a new member of the family Rhodobacteraceae isolated from deep seawater of the Northwest Indian Ocean.</title>
        <authorList>
            <person name="Ruan C."/>
            <person name="Wang J."/>
            <person name="Zheng X."/>
            <person name="Song L."/>
            <person name="Zhu Y."/>
            <person name="Huang Y."/>
            <person name="Lu Z."/>
            <person name="Du W."/>
            <person name="Huang L."/>
            <person name="Dai X."/>
        </authorList>
    </citation>
    <scope>NUCLEOTIDE SEQUENCE [LARGE SCALE GENOMIC DNA]</scope>
    <source>
        <strain evidence="6 7">2CG4</strain>
    </source>
</reference>
<dbReference type="FunFam" id="1.10.10.10:FF:000001">
    <property type="entry name" value="LysR family transcriptional regulator"/>
    <property type="match status" value="1"/>
</dbReference>
<dbReference type="Pfam" id="PF00126">
    <property type="entry name" value="HTH_1"/>
    <property type="match status" value="1"/>
</dbReference>
<keyword evidence="4" id="KW-0804">Transcription</keyword>
<protein>
    <submittedName>
        <fullName evidence="6">LysR family transcriptional regulator</fullName>
    </submittedName>
</protein>
<feature type="domain" description="HTH lysR-type" evidence="5">
    <location>
        <begin position="5"/>
        <end position="62"/>
    </location>
</feature>
<dbReference type="SUPFAM" id="SSF46785">
    <property type="entry name" value="Winged helix' DNA-binding domain"/>
    <property type="match status" value="1"/>
</dbReference>
<dbReference type="EMBL" id="WIND01000001">
    <property type="protein sequence ID" value="MSU88458.1"/>
    <property type="molecule type" value="Genomic_DNA"/>
</dbReference>
<evidence type="ECO:0000259" key="5">
    <source>
        <dbReference type="PROSITE" id="PS50931"/>
    </source>
</evidence>
<keyword evidence="7" id="KW-1185">Reference proteome</keyword>
<dbReference type="SUPFAM" id="SSF53850">
    <property type="entry name" value="Periplasmic binding protein-like II"/>
    <property type="match status" value="1"/>
</dbReference>
<keyword evidence="2" id="KW-0805">Transcription regulation</keyword>
<dbReference type="InterPro" id="IPR000847">
    <property type="entry name" value="LysR_HTH_N"/>
</dbReference>
<dbReference type="GO" id="GO:0032993">
    <property type="term" value="C:protein-DNA complex"/>
    <property type="evidence" value="ECO:0007669"/>
    <property type="project" value="TreeGrafter"/>
</dbReference>
<dbReference type="GO" id="GO:0003677">
    <property type="term" value="F:DNA binding"/>
    <property type="evidence" value="ECO:0007669"/>
    <property type="project" value="UniProtKB-KW"/>
</dbReference>
<dbReference type="PRINTS" id="PR00039">
    <property type="entry name" value="HTHLYSR"/>
</dbReference>
<evidence type="ECO:0000256" key="2">
    <source>
        <dbReference type="ARBA" id="ARBA00023015"/>
    </source>
</evidence>
<dbReference type="Gene3D" id="3.40.190.290">
    <property type="match status" value="1"/>
</dbReference>
<dbReference type="CDD" id="cd05466">
    <property type="entry name" value="PBP2_LTTR_substrate"/>
    <property type="match status" value="1"/>
</dbReference>
<proteinExistence type="inferred from homology"/>
<evidence type="ECO:0000256" key="1">
    <source>
        <dbReference type="ARBA" id="ARBA00009437"/>
    </source>
</evidence>
<dbReference type="PROSITE" id="PS50931">
    <property type="entry name" value="HTH_LYSR"/>
    <property type="match status" value="1"/>
</dbReference>
<organism evidence="6 7">
    <name type="scientific">Halovulum marinum</name>
    <dbReference type="NCBI Taxonomy" id="2662447"/>
    <lineage>
        <taxon>Bacteria</taxon>
        <taxon>Pseudomonadati</taxon>
        <taxon>Pseudomonadota</taxon>
        <taxon>Alphaproteobacteria</taxon>
        <taxon>Rhodobacterales</taxon>
        <taxon>Paracoccaceae</taxon>
        <taxon>Halovulum</taxon>
    </lineage>
</organism>
<name>A0A6L5YW45_9RHOB</name>
<evidence type="ECO:0000256" key="4">
    <source>
        <dbReference type="ARBA" id="ARBA00023163"/>
    </source>
</evidence>
<keyword evidence="3" id="KW-0238">DNA-binding</keyword>
<dbReference type="InterPro" id="IPR036388">
    <property type="entry name" value="WH-like_DNA-bd_sf"/>
</dbReference>
<evidence type="ECO:0000313" key="6">
    <source>
        <dbReference type="EMBL" id="MSU88458.1"/>
    </source>
</evidence>
<accession>A0A6L5YW45</accession>
<gene>
    <name evidence="6" type="ORF">GE300_02355</name>
</gene>
<dbReference type="Gene3D" id="1.10.10.10">
    <property type="entry name" value="Winged helix-like DNA-binding domain superfamily/Winged helix DNA-binding domain"/>
    <property type="match status" value="1"/>
</dbReference>
<dbReference type="InterPro" id="IPR036390">
    <property type="entry name" value="WH_DNA-bd_sf"/>
</dbReference>
<dbReference type="PANTHER" id="PTHR30346">
    <property type="entry name" value="TRANSCRIPTIONAL DUAL REGULATOR HCAR-RELATED"/>
    <property type="match status" value="1"/>
</dbReference>
<sequence>MVFSMELHQIRYFLALSKILNFTAAAEACHVSQPALSRAISQLEGELGGALFRRERKLTHLTEFGRTVLPSLRQCFEASQHAKVLARSFHHEGHAPLSIALSRMIDIDLLAPVLAELGTAFPSIEVKIFRGSAREIALRLKNGDAEVAIADPLPDEWERFETRALFEQAFGLLLTRRHRLAGRMPAALPDLASERFLSVPECGVIDAIEMEMRTLGVQTVARHEVDAIEDIPSLVRANFGLGIWPLGRPCDADLMIGGIRDHAMRSPVRACTVFGRQHSVAARTLICLLRSRDWSHRRLPAPPHRSVEHVS</sequence>
<dbReference type="Pfam" id="PF03466">
    <property type="entry name" value="LysR_substrate"/>
    <property type="match status" value="1"/>
</dbReference>
<evidence type="ECO:0000256" key="3">
    <source>
        <dbReference type="ARBA" id="ARBA00023125"/>
    </source>
</evidence>